<feature type="compositionally biased region" description="Gly residues" evidence="1">
    <location>
        <begin position="618"/>
        <end position="629"/>
    </location>
</feature>
<keyword evidence="4" id="KW-1185">Reference proteome</keyword>
<dbReference type="PATRIC" id="fig|1227360.4.peg.216"/>
<keyword evidence="2" id="KW-0472">Membrane</keyword>
<feature type="region of interest" description="Disordered" evidence="1">
    <location>
        <begin position="310"/>
        <end position="401"/>
    </location>
</feature>
<dbReference type="InterPro" id="IPR014867">
    <property type="entry name" value="Spore_coat_CotH_CotH2/3/7"/>
</dbReference>
<evidence type="ECO:0000313" key="4">
    <source>
        <dbReference type="Proteomes" id="UP000019062"/>
    </source>
</evidence>
<dbReference type="RefSeq" id="WP_051448542.1">
    <property type="nucleotide sequence ID" value="NZ_ASQA01000002.1"/>
</dbReference>
<evidence type="ECO:0000313" key="3">
    <source>
        <dbReference type="EMBL" id="ETT88605.1"/>
    </source>
</evidence>
<feature type="region of interest" description="Disordered" evidence="1">
    <location>
        <begin position="561"/>
        <end position="633"/>
    </location>
</feature>
<keyword evidence="2" id="KW-0812">Transmembrane</keyword>
<feature type="region of interest" description="Disordered" evidence="1">
    <location>
        <begin position="411"/>
        <end position="430"/>
    </location>
</feature>
<dbReference type="Pfam" id="PF08757">
    <property type="entry name" value="CotH"/>
    <property type="match status" value="2"/>
</dbReference>
<protein>
    <recommendedName>
        <fullName evidence="5">Spore coat protein CotH</fullName>
    </recommendedName>
</protein>
<dbReference type="CDD" id="cd12087">
    <property type="entry name" value="TM_EGFR-like"/>
    <property type="match status" value="1"/>
</dbReference>
<accession>W4F712</accession>
<gene>
    <name evidence="3" type="ORF">C176_01065</name>
</gene>
<feature type="compositionally biased region" description="Polar residues" evidence="1">
    <location>
        <begin position="383"/>
        <end position="401"/>
    </location>
</feature>
<comment type="caution">
    <text evidence="3">The sequence shown here is derived from an EMBL/GenBank/DDBJ whole genome shotgun (WGS) entry which is preliminary data.</text>
</comment>
<dbReference type="PANTHER" id="PTHR40050:SF1">
    <property type="entry name" value="INNER SPORE COAT PROTEIN H"/>
    <property type="match status" value="1"/>
</dbReference>
<proteinExistence type="predicted"/>
<keyword evidence="2" id="KW-1133">Transmembrane helix</keyword>
<dbReference type="PANTHER" id="PTHR40050">
    <property type="entry name" value="INNER SPORE COAT PROTEIN H"/>
    <property type="match status" value="1"/>
</dbReference>
<dbReference type="eggNOG" id="COG5337">
    <property type="taxonomic scope" value="Bacteria"/>
</dbReference>
<evidence type="ECO:0008006" key="5">
    <source>
        <dbReference type="Google" id="ProtNLM"/>
    </source>
</evidence>
<dbReference type="EMBL" id="ASQA01000002">
    <property type="protein sequence ID" value="ETT88605.1"/>
    <property type="molecule type" value="Genomic_DNA"/>
</dbReference>
<dbReference type="Proteomes" id="UP000019062">
    <property type="component" value="Unassembled WGS sequence"/>
</dbReference>
<organism evidence="3 4">
    <name type="scientific">Viridibacillus arenosi FSL R5-213</name>
    <dbReference type="NCBI Taxonomy" id="1227360"/>
    <lineage>
        <taxon>Bacteria</taxon>
        <taxon>Bacillati</taxon>
        <taxon>Bacillota</taxon>
        <taxon>Bacilli</taxon>
        <taxon>Bacillales</taxon>
        <taxon>Caryophanaceae</taxon>
        <taxon>Viridibacillus</taxon>
    </lineage>
</organism>
<feature type="transmembrane region" description="Helical" evidence="2">
    <location>
        <begin position="648"/>
        <end position="668"/>
    </location>
</feature>
<sequence length="672" mass="73995">MIKNRVVYGILAVLVIVFICAVGILPNLSLDSKNTETSYTNKVFNKDKVTTVDLEISDKDWQDMLDNPLDEEIKEANVTVNGKILEHVGVRTKGNLSLREVASDEDSDRYSLKIDFDYYNDEQSLYGLKKLNLNNNYSDATLMREYLSYQLMEEMGLPTPSYSYMYVTVNGEDRGLFLGVEQVDETFLAKNFLTNTGSLYKPDGTGSDLKWISDDIDDYTGLNEKTSTDDSDDEAMINFLSAINNKGASIEDTVDVDNMLRYFATNTALVNLDSYQGNMKHNYYLYEEKGKFSIIPWDYNMSFGGFGAGGGGGGRDRTQENTNENTEKDSLATKGDSNSEIKSTTESKAQAGSNSDEQMDMNGMPTPPEGTQGQPPSDGGQMQPPQENNGEVQNQDPINNADQEVLTDDTIGSELNKEEADGTKDATKDKDAIEKRVGMGAGNGQLISDSSINFSVTTPVSGTSLEERPLLNALLSNDKYRKKYEEYLNDIATKYLTEDKIAIETAKIAKLITPYVEKDPTKFYTTEEFKAAVTGDNSLPEFAKQRSQSILKQLSGELVVDSSTSTGDKVNQQNTNTDKGTTAKTNAETKEEGIQNLPGGEGFDPNNMPERGQPPNGMQGGPGGDGGQILGVPDKENQQIKGYSRDTIIISSIAIGCLIIATIFVFLFKRRR</sequence>
<evidence type="ECO:0000256" key="2">
    <source>
        <dbReference type="SAM" id="Phobius"/>
    </source>
</evidence>
<feature type="transmembrane region" description="Helical" evidence="2">
    <location>
        <begin position="7"/>
        <end position="28"/>
    </location>
</feature>
<name>W4F712_9BACL</name>
<evidence type="ECO:0000256" key="1">
    <source>
        <dbReference type="SAM" id="MobiDB-lite"/>
    </source>
</evidence>
<dbReference type="AlphaFoldDB" id="W4F712"/>
<feature type="compositionally biased region" description="Polar residues" evidence="1">
    <location>
        <begin position="561"/>
        <end position="578"/>
    </location>
</feature>
<feature type="compositionally biased region" description="Basic and acidic residues" evidence="1">
    <location>
        <begin position="314"/>
        <end position="345"/>
    </location>
</feature>
<reference evidence="3 4" key="1">
    <citation type="journal article" date="2014" name="BMC Genomics">
        <title>Genomic comparison of sporeforming bacilli isolated from milk.</title>
        <authorList>
            <person name="Moreno Switt A.I."/>
            <person name="Andrus A.D."/>
            <person name="Ranieri M.L."/>
            <person name="Orsi R.H."/>
            <person name="Ivy R."/>
            <person name="den Bakker H.C."/>
            <person name="Martin N.H."/>
            <person name="Wiedmann M."/>
            <person name="Boor K.J."/>
        </authorList>
    </citation>
    <scope>NUCLEOTIDE SEQUENCE [LARGE SCALE GENOMIC DNA]</scope>
    <source>
        <strain evidence="3 4">FSL R5-213</strain>
    </source>
</reference>
<feature type="compositionally biased region" description="Polar residues" evidence="1">
    <location>
        <begin position="346"/>
        <end position="356"/>
    </location>
</feature>
<feature type="compositionally biased region" description="Basic and acidic residues" evidence="1">
    <location>
        <begin position="415"/>
        <end position="430"/>
    </location>
</feature>